<proteinExistence type="inferred from homology"/>
<comment type="caution">
    <text evidence="2">The sequence shown here is derived from an EMBL/GenBank/DDBJ whole genome shotgun (WGS) entry which is preliminary data.</text>
</comment>
<dbReference type="GO" id="GO:0005829">
    <property type="term" value="C:cytosol"/>
    <property type="evidence" value="ECO:0007669"/>
    <property type="project" value="TreeGrafter"/>
</dbReference>
<dbReference type="AlphaFoldDB" id="A0A2H9T607"/>
<dbReference type="InterPro" id="IPR005272">
    <property type="entry name" value="DUF406"/>
</dbReference>
<dbReference type="Gene3D" id="3.30.70.860">
    <property type="match status" value="1"/>
</dbReference>
<name>A0A2H9T607_9ZZZZ</name>
<accession>A0A2H9T607</accession>
<gene>
    <name evidence="2" type="ORF">CI610_02407</name>
</gene>
<organism evidence="2">
    <name type="scientific">invertebrate metagenome</name>
    <dbReference type="NCBI Taxonomy" id="1711999"/>
    <lineage>
        <taxon>unclassified sequences</taxon>
        <taxon>metagenomes</taxon>
        <taxon>organismal metagenomes</taxon>
    </lineage>
</organism>
<reference evidence="2" key="1">
    <citation type="journal article" date="2017" name="Appl. Environ. Microbiol.">
        <title>Molecular characterization of an Endozoicomonas-like organism causing infection in king scallop Pecten maximus L.</title>
        <authorList>
            <person name="Cano I."/>
            <person name="van Aerle R."/>
            <person name="Ross S."/>
            <person name="Verner-Jeffreys D.W."/>
            <person name="Paley R.K."/>
            <person name="Rimmer G."/>
            <person name="Ryder D."/>
            <person name="Hooper P."/>
            <person name="Stone D."/>
            <person name="Feist S.W."/>
        </authorList>
    </citation>
    <scope>NUCLEOTIDE SEQUENCE</scope>
</reference>
<evidence type="ECO:0000313" key="2">
    <source>
        <dbReference type="EMBL" id="PJE78651.1"/>
    </source>
</evidence>
<dbReference type="PANTHER" id="PTHR38769:SF1">
    <property type="entry name" value="UPF0381 PROTEIN YFCZ-RELATED"/>
    <property type="match status" value="1"/>
</dbReference>
<protein>
    <recommendedName>
        <fullName evidence="3">DUF406 family protein</fullName>
    </recommendedName>
</protein>
<comment type="similarity">
    <text evidence="1">Belongs to the UPF0381 family.</text>
</comment>
<dbReference type="EMBL" id="NSIT01000146">
    <property type="protein sequence ID" value="PJE78651.1"/>
    <property type="molecule type" value="Genomic_DNA"/>
</dbReference>
<evidence type="ECO:0000256" key="1">
    <source>
        <dbReference type="ARBA" id="ARBA00006201"/>
    </source>
</evidence>
<sequence length="87" mass="9673">MDTPNTHDCVSCNCIEIGTVVSDEDTQLMLTLSGNTIEKQLEEIKDLVESVGSGNCRMTTQSKESGTDVLLDFECAAEKMIFQMRRH</sequence>
<dbReference type="Pfam" id="PF04175">
    <property type="entry name" value="DUF406"/>
    <property type="match status" value="1"/>
</dbReference>
<dbReference type="PANTHER" id="PTHR38769">
    <property type="entry name" value="UPF0381 PROTEIN YFCZ-RELATED"/>
    <property type="match status" value="1"/>
</dbReference>
<evidence type="ECO:0008006" key="3">
    <source>
        <dbReference type="Google" id="ProtNLM"/>
    </source>
</evidence>
<dbReference type="InterPro" id="IPR035571">
    <property type="entry name" value="UPF0234-like_C"/>
</dbReference>